<organism evidence="3 4">
    <name type="scientific">Tetzosporium hominis</name>
    <dbReference type="NCBI Taxonomy" id="2020506"/>
    <lineage>
        <taxon>Bacteria</taxon>
        <taxon>Bacillati</taxon>
        <taxon>Bacillota</taxon>
        <taxon>Bacilli</taxon>
        <taxon>Bacillales</taxon>
        <taxon>Caryophanaceae</taxon>
        <taxon>Tetzosporium</taxon>
    </lineage>
</organism>
<gene>
    <name evidence="3" type="ORF">CF394_00150</name>
</gene>
<comment type="similarity">
    <text evidence="1">Belongs to the glycosyl hydrolase 84 family.</text>
</comment>
<dbReference type="EMBL" id="NOKQ01000052">
    <property type="protein sequence ID" value="OZS79584.1"/>
    <property type="molecule type" value="Genomic_DNA"/>
</dbReference>
<dbReference type="GO" id="GO:0016798">
    <property type="term" value="F:hydrolase activity, acting on glycosyl bonds"/>
    <property type="evidence" value="ECO:0007669"/>
    <property type="project" value="UniProtKB-KW"/>
</dbReference>
<sequence>TIHPFMNNRIRFGNEAHYQEDLATIKAKFTQLMKVGVREFGILADDAPSPVGGYNSYNRLMQDMTKW</sequence>
<evidence type="ECO:0000256" key="1">
    <source>
        <dbReference type="PROSITE-ProRule" id="PRU01353"/>
    </source>
</evidence>
<evidence type="ECO:0000313" key="4">
    <source>
        <dbReference type="Proteomes" id="UP000217065"/>
    </source>
</evidence>
<keyword evidence="1" id="KW-0326">Glycosidase</keyword>
<dbReference type="RefSeq" id="WP_133079766.1">
    <property type="nucleotide sequence ID" value="NZ_NOKQ01000052.1"/>
</dbReference>
<feature type="non-terminal residue" evidence="3">
    <location>
        <position position="67"/>
    </location>
</feature>
<dbReference type="OrthoDB" id="9760892at2"/>
<dbReference type="AlphaFoldDB" id="A0A264W7J9"/>
<protein>
    <recommendedName>
        <fullName evidence="2">GH84 domain-containing protein</fullName>
    </recommendedName>
</protein>
<keyword evidence="4" id="KW-1185">Reference proteome</keyword>
<proteinExistence type="inferred from homology"/>
<evidence type="ECO:0000259" key="2">
    <source>
        <dbReference type="PROSITE" id="PS52009"/>
    </source>
</evidence>
<feature type="active site" description="Proton donor" evidence="1">
    <location>
        <position position="46"/>
    </location>
</feature>
<name>A0A264W7J9_9BACL</name>
<dbReference type="PROSITE" id="PS52009">
    <property type="entry name" value="GH84"/>
    <property type="match status" value="1"/>
</dbReference>
<evidence type="ECO:0000313" key="3">
    <source>
        <dbReference type="EMBL" id="OZS79584.1"/>
    </source>
</evidence>
<keyword evidence="1" id="KW-0378">Hydrolase</keyword>
<feature type="domain" description="GH84" evidence="2">
    <location>
        <begin position="1"/>
        <end position="67"/>
    </location>
</feature>
<dbReference type="InterPro" id="IPR017853">
    <property type="entry name" value="GH"/>
</dbReference>
<dbReference type="InterPro" id="IPR011496">
    <property type="entry name" value="O-GlcNAcase_cat"/>
</dbReference>
<dbReference type="SUPFAM" id="SSF51445">
    <property type="entry name" value="(Trans)glycosidases"/>
    <property type="match status" value="1"/>
</dbReference>
<dbReference type="Gene3D" id="3.20.20.80">
    <property type="entry name" value="Glycosidases"/>
    <property type="match status" value="1"/>
</dbReference>
<dbReference type="Pfam" id="PF07555">
    <property type="entry name" value="NAGidase"/>
    <property type="match status" value="1"/>
</dbReference>
<reference evidence="3 4" key="1">
    <citation type="submission" date="2017-07" db="EMBL/GenBank/DDBJ databases">
        <title>Tetzosporium hominis gen.nov. sp.nov.</title>
        <authorList>
            <person name="Tetz G."/>
            <person name="Tetz V."/>
        </authorList>
    </citation>
    <scope>NUCLEOTIDE SEQUENCE [LARGE SCALE GENOMIC DNA]</scope>
    <source>
        <strain evidence="3 4">VT-49</strain>
    </source>
</reference>
<accession>A0A264W7J9</accession>
<feature type="non-terminal residue" evidence="3">
    <location>
        <position position="1"/>
    </location>
</feature>
<dbReference type="Proteomes" id="UP000217065">
    <property type="component" value="Unassembled WGS sequence"/>
</dbReference>
<comment type="caution">
    <text evidence="3">The sequence shown here is derived from an EMBL/GenBank/DDBJ whole genome shotgun (WGS) entry which is preliminary data.</text>
</comment>